<sequence>MFQMVSFDHLTFESVPNCYDEYFSVKVHVGGSFRLSPILDYIGGNIVHIDQVEFDDFGIRDVDEFALRNGCSLGSNVVYVYSVKSSELAWLKSIETDYDIEEFKKIALKEKFMNIYIDSCPNNEFLRLYSNEMSLIKLSCEGSVHKFVVRPPMTKEIHGRKPRVLLQLSNVDFTHSGRWKYGRVVSDDECEDEEYEVTDIVENDTIFVREMNTFDDELDKEIKDENIELQRKEKKFVGTYARHSEEFKLRKATGYVETSSDSENDNVLSESESNSGIRSITDSSDEEEYDIQDRKNIRYVPFNEKSIKDIKFFPGLVFASYTYWCVKNINKTHNGCPEKKIHFSNNTFLTKALEGKFKVMPEMSLAATQVFIDDMFHIKVSKNYARNTKEKALKKVNRDHLEQFNLAHTYCQELMKAQPGSRYVDCTELERPIDPCVFRRLNNGYWSIAWAVMEKESYDSWKWFLEGMKEDLRITNQKEYGLEKVIGELLPNVAKRKESIVDATVAASNVDPSHATIAECEDDPRPALDQKIPATVAENEDDDDDIQIIKVVKDPNVDPTLSQREAIRAKSHVIKRAEEQNKKKKPS</sequence>
<comment type="caution">
    <text evidence="3">The sequence shown here is derived from an EMBL/GenBank/DDBJ whole genome shotgun (WGS) entry which is preliminary data.</text>
</comment>
<dbReference type="PANTHER" id="PTHR31973">
    <property type="entry name" value="POLYPROTEIN, PUTATIVE-RELATED"/>
    <property type="match status" value="1"/>
</dbReference>
<evidence type="ECO:0000256" key="1">
    <source>
        <dbReference type="SAM" id="MobiDB-lite"/>
    </source>
</evidence>
<evidence type="ECO:0000313" key="4">
    <source>
        <dbReference type="Proteomes" id="UP001454036"/>
    </source>
</evidence>
<organism evidence="3 4">
    <name type="scientific">Lithospermum erythrorhizon</name>
    <name type="common">Purple gromwell</name>
    <name type="synonym">Lithospermum officinale var. erythrorhizon</name>
    <dbReference type="NCBI Taxonomy" id="34254"/>
    <lineage>
        <taxon>Eukaryota</taxon>
        <taxon>Viridiplantae</taxon>
        <taxon>Streptophyta</taxon>
        <taxon>Embryophyta</taxon>
        <taxon>Tracheophyta</taxon>
        <taxon>Spermatophyta</taxon>
        <taxon>Magnoliopsida</taxon>
        <taxon>eudicotyledons</taxon>
        <taxon>Gunneridae</taxon>
        <taxon>Pentapetalae</taxon>
        <taxon>asterids</taxon>
        <taxon>lamiids</taxon>
        <taxon>Boraginales</taxon>
        <taxon>Boraginaceae</taxon>
        <taxon>Boraginoideae</taxon>
        <taxon>Lithospermeae</taxon>
        <taxon>Lithospermum</taxon>
    </lineage>
</organism>
<dbReference type="InterPro" id="IPR058594">
    <property type="entry name" value="PB1-like_dom_pln"/>
</dbReference>
<protein>
    <recommendedName>
        <fullName evidence="2">PB1-like domain-containing protein</fullName>
    </recommendedName>
</protein>
<dbReference type="PANTHER" id="PTHR31973:SF187">
    <property type="entry name" value="MUTATOR TRANSPOSASE MUDRA PROTEIN"/>
    <property type="match status" value="1"/>
</dbReference>
<feature type="domain" description="PB1-like" evidence="2">
    <location>
        <begin position="20"/>
        <end position="117"/>
    </location>
</feature>
<feature type="region of interest" description="Disordered" evidence="1">
    <location>
        <begin position="560"/>
        <end position="587"/>
    </location>
</feature>
<name>A0AAV3Q8L4_LITER</name>
<feature type="region of interest" description="Disordered" evidence="1">
    <location>
        <begin position="259"/>
        <end position="289"/>
    </location>
</feature>
<dbReference type="EMBL" id="BAABME010020211">
    <property type="protein sequence ID" value="GAA0159746.1"/>
    <property type="molecule type" value="Genomic_DNA"/>
</dbReference>
<dbReference type="AlphaFoldDB" id="A0AAV3Q8L4"/>
<gene>
    <name evidence="3" type="ORF">LIER_38921</name>
</gene>
<evidence type="ECO:0000259" key="2">
    <source>
        <dbReference type="Pfam" id="PF26130"/>
    </source>
</evidence>
<keyword evidence="4" id="KW-1185">Reference proteome</keyword>
<dbReference type="Proteomes" id="UP001454036">
    <property type="component" value="Unassembled WGS sequence"/>
</dbReference>
<feature type="compositionally biased region" description="Polar residues" evidence="1">
    <location>
        <begin position="259"/>
        <end position="282"/>
    </location>
</feature>
<evidence type="ECO:0000313" key="3">
    <source>
        <dbReference type="EMBL" id="GAA0159746.1"/>
    </source>
</evidence>
<reference evidence="3 4" key="1">
    <citation type="submission" date="2024-01" db="EMBL/GenBank/DDBJ databases">
        <title>The complete chloroplast genome sequence of Lithospermum erythrorhizon: insights into the phylogenetic relationship among Boraginaceae species and the maternal lineages of purple gromwells.</title>
        <authorList>
            <person name="Okada T."/>
            <person name="Watanabe K."/>
        </authorList>
    </citation>
    <scope>NUCLEOTIDE SEQUENCE [LARGE SCALE GENOMIC DNA]</scope>
</reference>
<proteinExistence type="predicted"/>
<dbReference type="Pfam" id="PF26130">
    <property type="entry name" value="PB1-like"/>
    <property type="match status" value="1"/>
</dbReference>
<accession>A0AAV3Q8L4</accession>